<feature type="compositionally biased region" description="Polar residues" evidence="1">
    <location>
        <begin position="463"/>
        <end position="472"/>
    </location>
</feature>
<feature type="region of interest" description="Disordered" evidence="1">
    <location>
        <begin position="435"/>
        <end position="601"/>
    </location>
</feature>
<organism evidence="3 4">
    <name type="scientific">Ajellomyces capsulatus</name>
    <name type="common">Darling's disease fungus</name>
    <name type="synonym">Histoplasma capsulatum</name>
    <dbReference type="NCBI Taxonomy" id="5037"/>
    <lineage>
        <taxon>Eukaryota</taxon>
        <taxon>Fungi</taxon>
        <taxon>Dikarya</taxon>
        <taxon>Ascomycota</taxon>
        <taxon>Pezizomycotina</taxon>
        <taxon>Eurotiomycetes</taxon>
        <taxon>Eurotiomycetidae</taxon>
        <taxon>Onygenales</taxon>
        <taxon>Ajellomycetaceae</taxon>
        <taxon>Histoplasma</taxon>
    </lineage>
</organism>
<feature type="domain" description="OTU" evidence="2">
    <location>
        <begin position="66"/>
        <end position="224"/>
    </location>
</feature>
<feature type="compositionally biased region" description="Polar residues" evidence="1">
    <location>
        <begin position="23"/>
        <end position="34"/>
    </location>
</feature>
<feature type="compositionally biased region" description="Acidic residues" evidence="1">
    <location>
        <begin position="561"/>
        <end position="601"/>
    </location>
</feature>
<dbReference type="InterPro" id="IPR038765">
    <property type="entry name" value="Papain-like_cys_pep_sf"/>
</dbReference>
<accession>A0A8H7ZBQ6</accession>
<evidence type="ECO:0000259" key="2">
    <source>
        <dbReference type="PROSITE" id="PS50802"/>
    </source>
</evidence>
<protein>
    <submittedName>
        <fullName evidence="3">OTU-like cysteine protease family protein</fullName>
    </submittedName>
</protein>
<proteinExistence type="predicted"/>
<keyword evidence="3" id="KW-0378">Hydrolase</keyword>
<dbReference type="PANTHER" id="PTHR12419:SF7">
    <property type="entry name" value="OTU DOMAIN-CONTAINING PROTEIN 3"/>
    <property type="match status" value="1"/>
</dbReference>
<evidence type="ECO:0000313" key="4">
    <source>
        <dbReference type="Proteomes" id="UP000670092"/>
    </source>
</evidence>
<feature type="compositionally biased region" description="Low complexity" evidence="1">
    <location>
        <begin position="362"/>
        <end position="384"/>
    </location>
</feature>
<dbReference type="GO" id="GO:0006508">
    <property type="term" value="P:proteolysis"/>
    <property type="evidence" value="ECO:0007669"/>
    <property type="project" value="UniProtKB-KW"/>
</dbReference>
<feature type="compositionally biased region" description="Low complexity" evidence="1">
    <location>
        <begin position="480"/>
        <end position="501"/>
    </location>
</feature>
<sequence length="601" mass="66162">MANLPPPSNPRIVPIMARRKSHSSGPAGNRTSPPEDSAMKMHLEMAMAGMPSKSSLKLGCLDYFNLYAMPILGDGNCLFYSLSDQLYGSVDRHIEIRERLVQHMRDNADYFRDFTADVGGERRAPRRSAAQASRLAYTNVDRAATAEGQAAKFKLMLNEMKGQNAWGGSPEIQAFCQAYGLDVLVYSEDGVQRFQNFFAEADPNRGVIHLAFHSFQHYSSVRNLDGPHVGLPKLPERIKAADLIYRKITSKEPMIDQKINPENIPSESQNPTVTHPADMHWMITIFGQRVPANDDESIRAMIGECSPNITAALNRLVENKNRALPRSSIPFSTSLSSTTTSNSVPTPCSGGSRPKSSSTMNTSSGAVQGSSSRSSSRHSVTSKRSANDSDLDEEDGTVRTATRRSRGRCRKRRMLEDVTVDILGNRSEVVAIEVNHNNDDEEGDDHNKYNSSNRDNDHHDGTNRNGNLNAGQGNLDVGIGTSSRTGTSTATRTLTGTRTLSPEPIAKEHYTKQKQKQKQKQTDGVIRSIENDHDDHDGDPCSVRTLSPSASQGSEATNSKEEDDIDDEYVDADADEDEDEDEDGDGDDDADSDYKDEEDDE</sequence>
<dbReference type="EMBL" id="JAEVHI010000001">
    <property type="protein sequence ID" value="KAG5304828.1"/>
    <property type="molecule type" value="Genomic_DNA"/>
</dbReference>
<name>A0A8H7ZBQ6_AJECA</name>
<dbReference type="GO" id="GO:0016579">
    <property type="term" value="P:protein deubiquitination"/>
    <property type="evidence" value="ECO:0007669"/>
    <property type="project" value="TreeGrafter"/>
</dbReference>
<dbReference type="InterPro" id="IPR003323">
    <property type="entry name" value="OTU_dom"/>
</dbReference>
<dbReference type="Proteomes" id="UP000670092">
    <property type="component" value="Unassembled WGS sequence"/>
</dbReference>
<dbReference type="AlphaFoldDB" id="A0A8H7ZBQ6"/>
<keyword evidence="3" id="KW-0645">Protease</keyword>
<gene>
    <name evidence="3" type="ORF">I7I52_03304</name>
</gene>
<dbReference type="Pfam" id="PF02338">
    <property type="entry name" value="OTU"/>
    <property type="match status" value="1"/>
</dbReference>
<dbReference type="PANTHER" id="PTHR12419">
    <property type="entry name" value="OTU DOMAIN CONTAINING PROTEIN"/>
    <property type="match status" value="1"/>
</dbReference>
<dbReference type="VEuPathDB" id="FungiDB:I7I52_03304"/>
<feature type="compositionally biased region" description="Basic and acidic residues" evidence="1">
    <location>
        <begin position="529"/>
        <end position="539"/>
    </location>
</feature>
<evidence type="ECO:0000313" key="3">
    <source>
        <dbReference type="EMBL" id="KAG5304828.1"/>
    </source>
</evidence>
<dbReference type="Gene3D" id="3.90.70.80">
    <property type="match status" value="1"/>
</dbReference>
<dbReference type="SUPFAM" id="SSF54001">
    <property type="entry name" value="Cysteine proteinases"/>
    <property type="match status" value="1"/>
</dbReference>
<feature type="compositionally biased region" description="Polar residues" evidence="1">
    <location>
        <begin position="544"/>
        <end position="557"/>
    </location>
</feature>
<dbReference type="PROSITE" id="PS50802">
    <property type="entry name" value="OTU"/>
    <property type="match status" value="1"/>
</dbReference>
<dbReference type="GO" id="GO:0004843">
    <property type="term" value="F:cysteine-type deubiquitinase activity"/>
    <property type="evidence" value="ECO:0007669"/>
    <property type="project" value="TreeGrafter"/>
</dbReference>
<dbReference type="CDD" id="cd22756">
    <property type="entry name" value="OTU_OTUD3-like"/>
    <property type="match status" value="1"/>
</dbReference>
<dbReference type="OrthoDB" id="409956at2759"/>
<evidence type="ECO:0000256" key="1">
    <source>
        <dbReference type="SAM" id="MobiDB-lite"/>
    </source>
</evidence>
<reference evidence="3 4" key="1">
    <citation type="submission" date="2021-01" db="EMBL/GenBank/DDBJ databases">
        <title>Chromosome-level genome assembly of a human fungal pathogen reveals clustering of transcriptionally co-regulated genes.</title>
        <authorList>
            <person name="Voorhies M."/>
            <person name="Cohen S."/>
            <person name="Shea T.P."/>
            <person name="Petrus S."/>
            <person name="Munoz J.F."/>
            <person name="Poplawski S."/>
            <person name="Goldman W.E."/>
            <person name="Michael T."/>
            <person name="Cuomo C.A."/>
            <person name="Sil A."/>
            <person name="Beyhan S."/>
        </authorList>
    </citation>
    <scope>NUCLEOTIDE SEQUENCE [LARGE SCALE GENOMIC DNA]</scope>
    <source>
        <strain evidence="3 4">G184AR</strain>
    </source>
</reference>
<dbReference type="InterPro" id="IPR050704">
    <property type="entry name" value="Peptidase_C85-like"/>
</dbReference>
<feature type="compositionally biased region" description="Low complexity" evidence="1">
    <location>
        <begin position="326"/>
        <end position="349"/>
    </location>
</feature>
<comment type="caution">
    <text evidence="3">The sequence shown here is derived from an EMBL/GenBank/DDBJ whole genome shotgun (WGS) entry which is preliminary data.</text>
</comment>
<feature type="region of interest" description="Disordered" evidence="1">
    <location>
        <begin position="1"/>
        <end position="36"/>
    </location>
</feature>
<feature type="region of interest" description="Disordered" evidence="1">
    <location>
        <begin position="326"/>
        <end position="408"/>
    </location>
</feature>